<keyword evidence="2" id="KW-0489">Methyltransferase</keyword>
<dbReference type="NCBIfam" id="TIGR01444">
    <property type="entry name" value="fkbM_fam"/>
    <property type="match status" value="1"/>
</dbReference>
<organism evidence="2 3">
    <name type="scientific">Mucilaginibacter gotjawali</name>
    <dbReference type="NCBI Taxonomy" id="1550579"/>
    <lineage>
        <taxon>Bacteria</taxon>
        <taxon>Pseudomonadati</taxon>
        <taxon>Bacteroidota</taxon>
        <taxon>Sphingobacteriia</taxon>
        <taxon>Sphingobacteriales</taxon>
        <taxon>Sphingobacteriaceae</taxon>
        <taxon>Mucilaginibacter</taxon>
    </lineage>
</organism>
<accession>A0A839SIH3</accession>
<dbReference type="GO" id="GO:0032259">
    <property type="term" value="P:methylation"/>
    <property type="evidence" value="ECO:0007669"/>
    <property type="project" value="UniProtKB-KW"/>
</dbReference>
<keyword evidence="2" id="KW-0808">Transferase</keyword>
<dbReference type="PANTHER" id="PTHR34203">
    <property type="entry name" value="METHYLTRANSFERASE, FKBM FAMILY PROTEIN"/>
    <property type="match status" value="1"/>
</dbReference>
<evidence type="ECO:0000313" key="2">
    <source>
        <dbReference type="EMBL" id="MBB3057093.1"/>
    </source>
</evidence>
<name>A0A839SIH3_9SPHI</name>
<sequence length="276" mass="31697">MIYTGSRLKDKLFLFYIRKIPGHPFKLRIINLLNDFVFKNAVRVKGSNGKLLQLSTREYMCHEIIFSGSYEPLTLSLCDDLLKNGGVCIDIGANIGFHSIHLSFIENLKIYAIEPYFLSFQKLLSNIYLNKAKNIIPVNIGLSDKDSFGYLVNPSPANSGTFQVVDNSNDDLSYLIRLGTLSEIVKHYNLPSIDLMKIDVEGFEMNVFKGFFGQNLVKPKNIIMEFSDLTERTGYKKEEVYNYIIDQGYEAYNVLGDKFRLGDDYPEANLWFRRND</sequence>
<dbReference type="AlphaFoldDB" id="A0A839SIH3"/>
<dbReference type="OrthoDB" id="663022at2"/>
<protein>
    <submittedName>
        <fullName evidence="2">FkbM family methyltransferase</fullName>
    </submittedName>
</protein>
<dbReference type="Proteomes" id="UP000539265">
    <property type="component" value="Unassembled WGS sequence"/>
</dbReference>
<feature type="domain" description="Methyltransferase FkbM" evidence="1">
    <location>
        <begin position="90"/>
        <end position="250"/>
    </location>
</feature>
<dbReference type="InterPro" id="IPR052514">
    <property type="entry name" value="SAM-dependent_MTase"/>
</dbReference>
<dbReference type="Gene3D" id="3.40.50.150">
    <property type="entry name" value="Vaccinia Virus protein VP39"/>
    <property type="match status" value="1"/>
</dbReference>
<evidence type="ECO:0000259" key="1">
    <source>
        <dbReference type="Pfam" id="PF05050"/>
    </source>
</evidence>
<dbReference type="InterPro" id="IPR006342">
    <property type="entry name" value="FkbM_mtfrase"/>
</dbReference>
<proteinExistence type="predicted"/>
<dbReference type="Pfam" id="PF05050">
    <property type="entry name" value="Methyltransf_21"/>
    <property type="match status" value="1"/>
</dbReference>
<dbReference type="EMBL" id="JACHWX010000011">
    <property type="protein sequence ID" value="MBB3057093.1"/>
    <property type="molecule type" value="Genomic_DNA"/>
</dbReference>
<dbReference type="SUPFAM" id="SSF53335">
    <property type="entry name" value="S-adenosyl-L-methionine-dependent methyltransferases"/>
    <property type="match status" value="1"/>
</dbReference>
<reference evidence="2" key="1">
    <citation type="submission" date="2020-08" db="EMBL/GenBank/DDBJ databases">
        <title>Genomic Encyclopedia of Type Strains, Phase III (KMG-III): the genomes of soil and plant-associated and newly described type strains.</title>
        <authorList>
            <person name="Whitman W."/>
        </authorList>
    </citation>
    <scope>NUCLEOTIDE SEQUENCE [LARGE SCALE GENOMIC DNA]</scope>
    <source>
        <strain evidence="2">CECT 8628</strain>
    </source>
</reference>
<dbReference type="GO" id="GO:0008168">
    <property type="term" value="F:methyltransferase activity"/>
    <property type="evidence" value="ECO:0007669"/>
    <property type="project" value="UniProtKB-KW"/>
</dbReference>
<dbReference type="InterPro" id="IPR029063">
    <property type="entry name" value="SAM-dependent_MTases_sf"/>
</dbReference>
<dbReference type="PANTHER" id="PTHR34203:SF13">
    <property type="entry name" value="EXPRESSED PROTEIN"/>
    <property type="match status" value="1"/>
</dbReference>
<dbReference type="RefSeq" id="WP_096355578.1">
    <property type="nucleotide sequence ID" value="NZ_AP017313.1"/>
</dbReference>
<evidence type="ECO:0000313" key="3">
    <source>
        <dbReference type="Proteomes" id="UP000539265"/>
    </source>
</evidence>
<keyword evidence="3" id="KW-1185">Reference proteome</keyword>
<gene>
    <name evidence="2" type="ORF">FHS11_003521</name>
</gene>
<comment type="caution">
    <text evidence="2">The sequence shown here is derived from an EMBL/GenBank/DDBJ whole genome shotgun (WGS) entry which is preliminary data.</text>
</comment>